<keyword evidence="2" id="KW-1185">Reference proteome</keyword>
<name>A0ABW4N852_9SPHN</name>
<dbReference type="RefSeq" id="WP_380938197.1">
    <property type="nucleotide sequence ID" value="NZ_JBHUFC010000001.1"/>
</dbReference>
<evidence type="ECO:0000313" key="1">
    <source>
        <dbReference type="EMBL" id="MFD1786327.1"/>
    </source>
</evidence>
<organism evidence="1 2">
    <name type="scientific">Sphingomonas floccifaciens</name>
    <dbReference type="NCBI Taxonomy" id="1844115"/>
    <lineage>
        <taxon>Bacteria</taxon>
        <taxon>Pseudomonadati</taxon>
        <taxon>Pseudomonadota</taxon>
        <taxon>Alphaproteobacteria</taxon>
        <taxon>Sphingomonadales</taxon>
        <taxon>Sphingomonadaceae</taxon>
        <taxon>Sphingomonas</taxon>
    </lineage>
</organism>
<comment type="caution">
    <text evidence="1">The sequence shown here is derived from an EMBL/GenBank/DDBJ whole genome shotgun (WGS) entry which is preliminary data.</text>
</comment>
<protein>
    <submittedName>
        <fullName evidence="1">Uncharacterized protein</fullName>
    </submittedName>
</protein>
<accession>A0ABW4N852</accession>
<reference evidence="2" key="1">
    <citation type="journal article" date="2019" name="Int. J. Syst. Evol. Microbiol.">
        <title>The Global Catalogue of Microorganisms (GCM) 10K type strain sequencing project: providing services to taxonomists for standard genome sequencing and annotation.</title>
        <authorList>
            <consortium name="The Broad Institute Genomics Platform"/>
            <consortium name="The Broad Institute Genome Sequencing Center for Infectious Disease"/>
            <person name="Wu L."/>
            <person name="Ma J."/>
        </authorList>
    </citation>
    <scope>NUCLEOTIDE SEQUENCE [LARGE SCALE GENOMIC DNA]</scope>
    <source>
        <strain evidence="2">Q85</strain>
    </source>
</reference>
<dbReference type="EMBL" id="JBHUFC010000001">
    <property type="protein sequence ID" value="MFD1786327.1"/>
    <property type="molecule type" value="Genomic_DNA"/>
</dbReference>
<gene>
    <name evidence="1" type="ORF">ACFSC3_01960</name>
</gene>
<dbReference type="Proteomes" id="UP001597283">
    <property type="component" value="Unassembled WGS sequence"/>
</dbReference>
<evidence type="ECO:0000313" key="2">
    <source>
        <dbReference type="Proteomes" id="UP001597283"/>
    </source>
</evidence>
<sequence length="68" mass="7507">MTPFQLECAILPYNEGAPLMPEVIDFMKGQGLLPFELSGVSRPAGTLVQVDLLFAREGSPLRPDHFTF</sequence>
<proteinExistence type="predicted"/>